<dbReference type="PANTHER" id="PTHR44757:SF2">
    <property type="entry name" value="BIOFILM ARCHITECTURE MAINTENANCE PROTEIN MBAA"/>
    <property type="match status" value="1"/>
</dbReference>
<dbReference type="InterPro" id="IPR029787">
    <property type="entry name" value="Nucleotide_cyclase"/>
</dbReference>
<dbReference type="SMART" id="SM00086">
    <property type="entry name" value="PAC"/>
    <property type="match status" value="1"/>
</dbReference>
<dbReference type="InterPro" id="IPR035965">
    <property type="entry name" value="PAS-like_dom_sf"/>
</dbReference>
<dbReference type="Pfam" id="PF00563">
    <property type="entry name" value="EAL"/>
    <property type="match status" value="1"/>
</dbReference>
<dbReference type="SMART" id="SM00052">
    <property type="entry name" value="EAL"/>
    <property type="match status" value="1"/>
</dbReference>
<dbReference type="InterPro" id="IPR000700">
    <property type="entry name" value="PAS-assoc_C"/>
</dbReference>
<dbReference type="EMBL" id="WNWM01000002">
    <property type="protein sequence ID" value="MUI11076.1"/>
    <property type="molecule type" value="Genomic_DNA"/>
</dbReference>
<keyword evidence="6" id="KW-1185">Reference proteome</keyword>
<dbReference type="SMART" id="SM00267">
    <property type="entry name" value="GGDEF"/>
    <property type="match status" value="1"/>
</dbReference>
<dbReference type="CDD" id="cd01949">
    <property type="entry name" value="GGDEF"/>
    <property type="match status" value="1"/>
</dbReference>
<dbReference type="InterPro" id="IPR000160">
    <property type="entry name" value="GGDEF_dom"/>
</dbReference>
<dbReference type="InterPro" id="IPR043128">
    <property type="entry name" value="Rev_trsase/Diguanyl_cyclase"/>
</dbReference>
<accession>A0A6I3X5L3</accession>
<dbReference type="InterPro" id="IPR001610">
    <property type="entry name" value="PAC"/>
</dbReference>
<dbReference type="SUPFAM" id="SSF141868">
    <property type="entry name" value="EAL domain-like"/>
    <property type="match status" value="1"/>
</dbReference>
<keyword evidence="1" id="KW-0812">Transmembrane</keyword>
<dbReference type="CDD" id="cd00130">
    <property type="entry name" value="PAS"/>
    <property type="match status" value="1"/>
</dbReference>
<dbReference type="InterPro" id="IPR052155">
    <property type="entry name" value="Biofilm_reg_signaling"/>
</dbReference>
<dbReference type="PROSITE" id="PS50883">
    <property type="entry name" value="EAL"/>
    <property type="match status" value="1"/>
</dbReference>
<dbReference type="Proteomes" id="UP000431684">
    <property type="component" value="Unassembled WGS sequence"/>
</dbReference>
<dbReference type="PROSITE" id="PS50887">
    <property type="entry name" value="GGDEF"/>
    <property type="match status" value="1"/>
</dbReference>
<gene>
    <name evidence="5" type="ORF">GJV26_01000</name>
</gene>
<dbReference type="Gene3D" id="3.30.70.270">
    <property type="match status" value="1"/>
</dbReference>
<dbReference type="CDD" id="cd01948">
    <property type="entry name" value="EAL"/>
    <property type="match status" value="1"/>
</dbReference>
<dbReference type="RefSeq" id="WP_155706871.1">
    <property type="nucleotide sequence ID" value="NZ_BMWU01000027.1"/>
</dbReference>
<dbReference type="InterPro" id="IPR013656">
    <property type="entry name" value="PAS_4"/>
</dbReference>
<evidence type="ECO:0000313" key="6">
    <source>
        <dbReference type="Proteomes" id="UP000431684"/>
    </source>
</evidence>
<organism evidence="5 6">
    <name type="scientific">Pseudoduganella dura</name>
    <dbReference type="NCBI Taxonomy" id="321982"/>
    <lineage>
        <taxon>Bacteria</taxon>
        <taxon>Pseudomonadati</taxon>
        <taxon>Pseudomonadota</taxon>
        <taxon>Betaproteobacteria</taxon>
        <taxon>Burkholderiales</taxon>
        <taxon>Oxalobacteraceae</taxon>
        <taxon>Telluria group</taxon>
        <taxon>Pseudoduganella</taxon>
    </lineage>
</organism>
<reference evidence="5 6" key="1">
    <citation type="submission" date="2019-11" db="EMBL/GenBank/DDBJ databases">
        <title>Draft Genome Sequences of Six Type Strains of the Genus Massilia.</title>
        <authorList>
            <person name="Miess H."/>
            <person name="Frediansyah A."/>
            <person name="Goeker M."/>
            <person name="Gross H."/>
        </authorList>
    </citation>
    <scope>NUCLEOTIDE SEQUENCE [LARGE SCALE GENOMIC DNA]</scope>
    <source>
        <strain evidence="5 6">DSM 17513</strain>
    </source>
</reference>
<dbReference type="PANTHER" id="PTHR44757">
    <property type="entry name" value="DIGUANYLATE CYCLASE DGCP"/>
    <property type="match status" value="1"/>
</dbReference>
<dbReference type="InterPro" id="IPR035919">
    <property type="entry name" value="EAL_sf"/>
</dbReference>
<feature type="transmembrane region" description="Helical" evidence="1">
    <location>
        <begin position="164"/>
        <end position="183"/>
    </location>
</feature>
<dbReference type="Pfam" id="PF00990">
    <property type="entry name" value="GGDEF"/>
    <property type="match status" value="1"/>
</dbReference>
<dbReference type="OrthoDB" id="9813903at2"/>
<comment type="caution">
    <text evidence="5">The sequence shown here is derived from an EMBL/GenBank/DDBJ whole genome shotgun (WGS) entry which is preliminary data.</text>
</comment>
<keyword evidence="1" id="KW-1133">Transmembrane helix</keyword>
<evidence type="ECO:0000259" key="4">
    <source>
        <dbReference type="PROSITE" id="PS50887"/>
    </source>
</evidence>
<protein>
    <submittedName>
        <fullName evidence="5">EAL domain-containing protein</fullName>
    </submittedName>
</protein>
<feature type="domain" description="PAC" evidence="2">
    <location>
        <begin position="312"/>
        <end position="364"/>
    </location>
</feature>
<feature type="domain" description="GGDEF" evidence="4">
    <location>
        <begin position="539"/>
        <end position="672"/>
    </location>
</feature>
<dbReference type="Pfam" id="PF08448">
    <property type="entry name" value="PAS_4"/>
    <property type="match status" value="1"/>
</dbReference>
<evidence type="ECO:0000256" key="1">
    <source>
        <dbReference type="SAM" id="Phobius"/>
    </source>
</evidence>
<dbReference type="AlphaFoldDB" id="A0A6I3X5L3"/>
<dbReference type="SUPFAM" id="SSF55073">
    <property type="entry name" value="Nucleotide cyclase"/>
    <property type="match status" value="1"/>
</dbReference>
<evidence type="ECO:0000259" key="2">
    <source>
        <dbReference type="PROSITE" id="PS50113"/>
    </source>
</evidence>
<feature type="domain" description="EAL" evidence="3">
    <location>
        <begin position="681"/>
        <end position="945"/>
    </location>
</feature>
<feature type="transmembrane region" description="Helical" evidence="1">
    <location>
        <begin position="20"/>
        <end position="39"/>
    </location>
</feature>
<proteinExistence type="predicted"/>
<evidence type="ECO:0000313" key="5">
    <source>
        <dbReference type="EMBL" id="MUI11076.1"/>
    </source>
</evidence>
<dbReference type="SUPFAM" id="SSF55785">
    <property type="entry name" value="PYP-like sensor domain (PAS domain)"/>
    <property type="match status" value="1"/>
</dbReference>
<dbReference type="InterPro" id="IPR000014">
    <property type="entry name" value="PAS"/>
</dbReference>
<evidence type="ECO:0000259" key="3">
    <source>
        <dbReference type="PROSITE" id="PS50883"/>
    </source>
</evidence>
<dbReference type="Gene3D" id="3.30.450.20">
    <property type="entry name" value="PAS domain"/>
    <property type="match status" value="1"/>
</dbReference>
<keyword evidence="1" id="KW-0472">Membrane</keyword>
<dbReference type="InterPro" id="IPR001633">
    <property type="entry name" value="EAL_dom"/>
</dbReference>
<dbReference type="Gene3D" id="3.20.20.450">
    <property type="entry name" value="EAL domain"/>
    <property type="match status" value="1"/>
</dbReference>
<dbReference type="PROSITE" id="PS50113">
    <property type="entry name" value="PAC"/>
    <property type="match status" value="1"/>
</dbReference>
<dbReference type="NCBIfam" id="TIGR00254">
    <property type="entry name" value="GGDEF"/>
    <property type="match status" value="1"/>
</dbReference>
<name>A0A6I3X5L3_9BURK</name>
<sequence length="951" mass="101924">MPTIAALRRFTPRTLWGRMLALYSITLLCFLVLGLGAYYRLQFVREIEDVQDMAGMLAEVASQAVEDSVVVGDYDTVQRTLAKTLHYSPFRSAAFIDVGGHALRIAAPLRADDAPPGFIVAMVSARLFDVNRPISVGGRDYGVMRLTFDDAAIAQRLWQLMRDAAWLAAGCVLLSLFAMHRLLRRWLGQLTRLQRFEADLSAGLADAAARSGDAPLEIEQAMRAVDRITNSIRSSFDQRIDTLVDTLIQHKSALDEACSVCELDPAGRIVAANDRYVAASGFTREALLAMPIDQIGELIEPRRQGPGAASTLTCEVRLADRASRPRWHRRTVVPIFNALRQVEKYICIEIDITDRRRSEQLALAHARKHEQAAAFARCALVEADFDTLCRLLVRAAAVGLQAQCATLRRHGAGGTACVAAWPPVHSARAVPDTWMAGTAGGNAGDRGGSHADGNPNCAEVALRWGDARGVLAVRGAGGDGFSDHDRYFLDSLGGTFANAVERHDSSARLRYLATHDPLTALPNRAAFGTRLAETIAAGGTVQLLVIDLDHFKNVNDTLGHAAGDGLLVEAARRLQGALPPRAFVARLGGDEFAVICPPGYPDDAADACAGALVASLHRPFLLEGQQIFIGASIGIAAAPRDGAAADDLVRNADTAMYAAKQHGRARGCRFQAAMNERVARRVALESGLREALERGEFSLAYQPKQNIVSGLLTGFEALLRWHGPAGVHGAAETCAQPSAHPSEFVPVLEDTGLILPVGAWVIRSVCAQVRAWRDAGMPPVPVAVNLSARQFQQENLVDMILAATREAGIAPAALEFELTESMLMSDPAVSEGILLRLKAAGIGLSIDDFGTGYSSLSYLKRFPLDALKIDRAFVRDLPADSEDLAITRAVIALAHSLGLRVIAEGVEDAAQLASLRANGCDEIQGYLYGEPVSAAECLAIFGACPLAGSVA</sequence>